<dbReference type="EMBL" id="JAAVTK010000008">
    <property type="protein sequence ID" value="NKI90282.1"/>
    <property type="molecule type" value="Genomic_DNA"/>
</dbReference>
<proteinExistence type="inferred from homology"/>
<dbReference type="Pfam" id="PF00582">
    <property type="entry name" value="Usp"/>
    <property type="match status" value="1"/>
</dbReference>
<protein>
    <submittedName>
        <fullName evidence="3">Nucleotide-binding universal stress UspA family protein</fullName>
    </submittedName>
</protein>
<dbReference type="CDD" id="cd00293">
    <property type="entry name" value="USP-like"/>
    <property type="match status" value="1"/>
</dbReference>
<evidence type="ECO:0000256" key="1">
    <source>
        <dbReference type="ARBA" id="ARBA00008791"/>
    </source>
</evidence>
<comment type="similarity">
    <text evidence="1">Belongs to the universal stress protein A family.</text>
</comment>
<dbReference type="Gene3D" id="3.40.50.12370">
    <property type="match status" value="1"/>
</dbReference>
<keyword evidence="4" id="KW-1185">Reference proteome</keyword>
<dbReference type="Proteomes" id="UP000717634">
    <property type="component" value="Unassembled WGS sequence"/>
</dbReference>
<accession>A0ABX1HJ87</accession>
<sequence>MKTILVPLDHTAATEATLAYANKLAVRWPAEIVLLYCQPEDVVTPLETQEQHLHSLVERLRYQQLTRQDGRRIRYHYRVLAGCLHDHIRAEATRCAADLVVMGLEHIDCGRQEAPGNHAAALTELVACPVLVVPPGRRSLPQRLVFLADFGTLNPTVLPHLAALESAFRTAPLELVQFYAPAQRPQRRSLRQGLSKATAQLGWTATCTPHLLEDDAPLEGISEFCAHIQAQLLVIAPASPAQLLRYFDACYTTTQAYHTRIPVLVLRAAERQPAVQCCDKCAERLARQEEPTEAAAGATATAGSRATYHGVNWV</sequence>
<reference evidence="3 4" key="1">
    <citation type="submission" date="2020-03" db="EMBL/GenBank/DDBJ databases">
        <title>Genomic Encyclopedia of Type Strains, Phase IV (KMG-V): Genome sequencing to study the core and pangenomes of soil and plant-associated prokaryotes.</title>
        <authorList>
            <person name="Whitman W."/>
        </authorList>
    </citation>
    <scope>NUCLEOTIDE SEQUENCE [LARGE SCALE GENOMIC DNA]</scope>
    <source>
        <strain evidence="3 4">1B</strain>
    </source>
</reference>
<evidence type="ECO:0000259" key="2">
    <source>
        <dbReference type="Pfam" id="PF00582"/>
    </source>
</evidence>
<comment type="caution">
    <text evidence="3">The sequence shown here is derived from an EMBL/GenBank/DDBJ whole genome shotgun (WGS) entry which is preliminary data.</text>
</comment>
<dbReference type="InterPro" id="IPR006016">
    <property type="entry name" value="UspA"/>
</dbReference>
<evidence type="ECO:0000313" key="4">
    <source>
        <dbReference type="Proteomes" id="UP000717634"/>
    </source>
</evidence>
<name>A0ABX1HJ87_9BACT</name>
<organism evidence="3 4">
    <name type="scientific">Hymenobacter artigasi</name>
    <dbReference type="NCBI Taxonomy" id="2719616"/>
    <lineage>
        <taxon>Bacteria</taxon>
        <taxon>Pseudomonadati</taxon>
        <taxon>Bacteroidota</taxon>
        <taxon>Cytophagia</taxon>
        <taxon>Cytophagales</taxon>
        <taxon>Hymenobacteraceae</taxon>
        <taxon>Hymenobacter</taxon>
    </lineage>
</organism>
<dbReference type="PANTHER" id="PTHR46268">
    <property type="entry name" value="STRESS RESPONSE PROTEIN NHAX"/>
    <property type="match status" value="1"/>
</dbReference>
<feature type="domain" description="UspA" evidence="2">
    <location>
        <begin position="1"/>
        <end position="134"/>
    </location>
</feature>
<gene>
    <name evidence="3" type="ORF">HBN54_002882</name>
</gene>
<evidence type="ECO:0000313" key="3">
    <source>
        <dbReference type="EMBL" id="NKI90282.1"/>
    </source>
</evidence>
<dbReference type="PANTHER" id="PTHR46268:SF6">
    <property type="entry name" value="UNIVERSAL STRESS PROTEIN UP12"/>
    <property type="match status" value="1"/>
</dbReference>
<dbReference type="RefSeq" id="WP_168673885.1">
    <property type="nucleotide sequence ID" value="NZ_JAAVTK010000008.1"/>
</dbReference>
<dbReference type="SUPFAM" id="SSF52402">
    <property type="entry name" value="Adenine nucleotide alpha hydrolases-like"/>
    <property type="match status" value="2"/>
</dbReference>